<evidence type="ECO:0000256" key="1">
    <source>
        <dbReference type="SAM" id="Phobius"/>
    </source>
</evidence>
<proteinExistence type="predicted"/>
<keyword evidence="1" id="KW-1133">Transmembrane helix</keyword>
<evidence type="ECO:0000313" key="2">
    <source>
        <dbReference type="EMBL" id="OGY96675.1"/>
    </source>
</evidence>
<name>A0A1G2C5H2_9BACT</name>
<dbReference type="Proteomes" id="UP000176349">
    <property type="component" value="Unassembled WGS sequence"/>
</dbReference>
<reference evidence="2 3" key="1">
    <citation type="journal article" date="2016" name="Nat. Commun.">
        <title>Thousands of microbial genomes shed light on interconnected biogeochemical processes in an aquifer system.</title>
        <authorList>
            <person name="Anantharaman K."/>
            <person name="Brown C.T."/>
            <person name="Hug L.A."/>
            <person name="Sharon I."/>
            <person name="Castelle C.J."/>
            <person name="Probst A.J."/>
            <person name="Thomas B.C."/>
            <person name="Singh A."/>
            <person name="Wilkins M.J."/>
            <person name="Karaoz U."/>
            <person name="Brodie E.L."/>
            <person name="Williams K.H."/>
            <person name="Hubbard S.S."/>
            <person name="Banfield J.F."/>
        </authorList>
    </citation>
    <scope>NUCLEOTIDE SEQUENCE [LARGE SCALE GENOMIC DNA]</scope>
</reference>
<evidence type="ECO:0000313" key="3">
    <source>
        <dbReference type="Proteomes" id="UP000176349"/>
    </source>
</evidence>
<gene>
    <name evidence="2" type="ORF">A2128_02045</name>
</gene>
<keyword evidence="1" id="KW-0812">Transmembrane</keyword>
<feature type="transmembrane region" description="Helical" evidence="1">
    <location>
        <begin position="12"/>
        <end position="35"/>
    </location>
</feature>
<accession>A0A1G2C5H2</accession>
<organism evidence="2 3">
    <name type="scientific">Candidatus Liptonbacteria bacterium GWC1_60_9</name>
    <dbReference type="NCBI Taxonomy" id="1798645"/>
    <lineage>
        <taxon>Bacteria</taxon>
        <taxon>Candidatus Liptoniibacteriota</taxon>
    </lineage>
</organism>
<keyword evidence="1" id="KW-0472">Membrane</keyword>
<dbReference type="AlphaFoldDB" id="A0A1G2C5H2"/>
<protein>
    <submittedName>
        <fullName evidence="2">Uncharacterized protein</fullName>
    </submittedName>
</protein>
<comment type="caution">
    <text evidence="2">The sequence shown here is derived from an EMBL/GenBank/DDBJ whole genome shotgun (WGS) entry which is preliminary data.</text>
</comment>
<sequence>MAIVIEKKESRVNWFALATGAAVLGIIGAVVYFLFFANAPLIEVVVPITAKEISTISRIDINPGTVLNDPIYKLLKPYIADPTPGTLGRPNPFISF</sequence>
<dbReference type="EMBL" id="MHKV01000039">
    <property type="protein sequence ID" value="OGY96675.1"/>
    <property type="molecule type" value="Genomic_DNA"/>
</dbReference>